<evidence type="ECO:0000313" key="8">
    <source>
        <dbReference type="EMBL" id="CAK0874458.1"/>
    </source>
</evidence>
<dbReference type="PANTHER" id="PTHR24353:SF37">
    <property type="entry name" value="CAMP-DEPENDENT PROTEIN KINASE CATALYTIC SUBUNIT PRKX"/>
    <property type="match status" value="1"/>
</dbReference>
<keyword evidence="5 6" id="KW-0067">ATP-binding</keyword>
<dbReference type="SUPFAM" id="SSF56112">
    <property type="entry name" value="Protein kinase-like (PK-like)"/>
    <property type="match status" value="1"/>
</dbReference>
<feature type="domain" description="Protein kinase" evidence="7">
    <location>
        <begin position="10"/>
        <end position="149"/>
    </location>
</feature>
<evidence type="ECO:0000256" key="4">
    <source>
        <dbReference type="ARBA" id="ARBA00022777"/>
    </source>
</evidence>
<dbReference type="Pfam" id="PF00069">
    <property type="entry name" value="Pkinase"/>
    <property type="match status" value="1"/>
</dbReference>
<evidence type="ECO:0000256" key="3">
    <source>
        <dbReference type="ARBA" id="ARBA00022741"/>
    </source>
</evidence>
<dbReference type="Proteomes" id="UP001189429">
    <property type="component" value="Unassembled WGS sequence"/>
</dbReference>
<comment type="caution">
    <text evidence="8">The sequence shown here is derived from an EMBL/GenBank/DDBJ whole genome shotgun (WGS) entry which is preliminary data.</text>
</comment>
<dbReference type="SMART" id="SM00220">
    <property type="entry name" value="S_TKc"/>
    <property type="match status" value="1"/>
</dbReference>
<evidence type="ECO:0000256" key="6">
    <source>
        <dbReference type="PROSITE-ProRule" id="PRU10141"/>
    </source>
</evidence>
<accession>A0ABN9VNG5</accession>
<reference evidence="8" key="1">
    <citation type="submission" date="2023-10" db="EMBL/GenBank/DDBJ databases">
        <authorList>
            <person name="Chen Y."/>
            <person name="Shah S."/>
            <person name="Dougan E. K."/>
            <person name="Thang M."/>
            <person name="Chan C."/>
        </authorList>
    </citation>
    <scope>NUCLEOTIDE SEQUENCE [LARGE SCALE GENOMIC DNA]</scope>
</reference>
<evidence type="ECO:0000256" key="2">
    <source>
        <dbReference type="ARBA" id="ARBA00022679"/>
    </source>
</evidence>
<keyword evidence="1" id="KW-0723">Serine/threonine-protein kinase</keyword>
<keyword evidence="4" id="KW-0418">Kinase</keyword>
<evidence type="ECO:0000256" key="5">
    <source>
        <dbReference type="ARBA" id="ARBA00022840"/>
    </source>
</evidence>
<sequence length="149" mass="17374">MAKQVNLADFEMTRTLGCGSFGRVKFAKYKLDGKMYAVKFMKKHEIIKLKQVDHINNEKRLMAQIDYPFIVNMTGYTKDDSYVYIIMECITGGELFTHLRRARKFTDEQAKFYGDRRWQPRSPTFTARTSSIGTLSQRTSCFPPMVTRS</sequence>
<proteinExistence type="predicted"/>
<dbReference type="Gene3D" id="1.10.510.10">
    <property type="entry name" value="Transferase(Phosphotransferase) domain 1"/>
    <property type="match status" value="1"/>
</dbReference>
<name>A0ABN9VNG5_9DINO</name>
<dbReference type="Gene3D" id="3.30.200.20">
    <property type="entry name" value="Phosphorylase Kinase, domain 1"/>
    <property type="match status" value="1"/>
</dbReference>
<organism evidence="8 9">
    <name type="scientific">Prorocentrum cordatum</name>
    <dbReference type="NCBI Taxonomy" id="2364126"/>
    <lineage>
        <taxon>Eukaryota</taxon>
        <taxon>Sar</taxon>
        <taxon>Alveolata</taxon>
        <taxon>Dinophyceae</taxon>
        <taxon>Prorocentrales</taxon>
        <taxon>Prorocentraceae</taxon>
        <taxon>Prorocentrum</taxon>
    </lineage>
</organism>
<feature type="binding site" evidence="6">
    <location>
        <position position="39"/>
    </location>
    <ligand>
        <name>ATP</name>
        <dbReference type="ChEBI" id="CHEBI:30616"/>
    </ligand>
</feature>
<dbReference type="PROSITE" id="PS50011">
    <property type="entry name" value="PROTEIN_KINASE_DOM"/>
    <property type="match status" value="1"/>
</dbReference>
<keyword evidence="9" id="KW-1185">Reference proteome</keyword>
<dbReference type="PROSITE" id="PS00107">
    <property type="entry name" value="PROTEIN_KINASE_ATP"/>
    <property type="match status" value="1"/>
</dbReference>
<dbReference type="EMBL" id="CAUYUJ010017395">
    <property type="protein sequence ID" value="CAK0874458.1"/>
    <property type="molecule type" value="Genomic_DNA"/>
</dbReference>
<evidence type="ECO:0000259" key="7">
    <source>
        <dbReference type="PROSITE" id="PS50011"/>
    </source>
</evidence>
<evidence type="ECO:0000256" key="1">
    <source>
        <dbReference type="ARBA" id="ARBA00022527"/>
    </source>
</evidence>
<evidence type="ECO:0000313" key="9">
    <source>
        <dbReference type="Proteomes" id="UP001189429"/>
    </source>
</evidence>
<dbReference type="PANTHER" id="PTHR24353">
    <property type="entry name" value="CYCLIC NUCLEOTIDE-DEPENDENT PROTEIN KINASE"/>
    <property type="match status" value="1"/>
</dbReference>
<gene>
    <name evidence="8" type="ORF">PCOR1329_LOCUS59359</name>
</gene>
<dbReference type="InterPro" id="IPR011009">
    <property type="entry name" value="Kinase-like_dom_sf"/>
</dbReference>
<keyword evidence="3 6" id="KW-0547">Nucleotide-binding</keyword>
<protein>
    <recommendedName>
        <fullName evidence="7">Protein kinase domain-containing protein</fullName>
    </recommendedName>
</protein>
<keyword evidence="2" id="KW-0808">Transferase</keyword>
<dbReference type="InterPro" id="IPR000719">
    <property type="entry name" value="Prot_kinase_dom"/>
</dbReference>
<dbReference type="InterPro" id="IPR017441">
    <property type="entry name" value="Protein_kinase_ATP_BS"/>
</dbReference>